<keyword evidence="2" id="KW-0238">DNA-binding</keyword>
<feature type="domain" description="HTH luxR-type" evidence="4">
    <location>
        <begin position="147"/>
        <end position="212"/>
    </location>
</feature>
<accession>U2HUU9</accession>
<dbReference type="SUPFAM" id="SSF46894">
    <property type="entry name" value="C-terminal effector domain of the bipartite response regulators"/>
    <property type="match status" value="1"/>
</dbReference>
<dbReference type="PROSITE" id="PS00622">
    <property type="entry name" value="HTH_LUXR_1"/>
    <property type="match status" value="1"/>
</dbReference>
<reference evidence="6 7" key="1">
    <citation type="journal article" date="2013" name="Genome Announc.">
        <title>The Draft Genome Sequence of Sphingomonas paucimobilis Strain HER1398 (Proteobacteria), Host to the Giant PAU Phage, Indicates That It Is a Member of the Genus Sphingobacterium (Bacteroidetes).</title>
        <authorList>
            <person name="White R.A.III."/>
            <person name="Suttle C.A."/>
        </authorList>
    </citation>
    <scope>NUCLEOTIDE SEQUENCE [LARGE SCALE GENOMIC DNA]</scope>
    <source>
        <strain evidence="6 7">HER1398</strain>
    </source>
</reference>
<evidence type="ECO:0000256" key="2">
    <source>
        <dbReference type="ARBA" id="ARBA00023125"/>
    </source>
</evidence>
<dbReference type="Pfam" id="PF00196">
    <property type="entry name" value="GerE"/>
    <property type="match status" value="1"/>
</dbReference>
<evidence type="ECO:0000259" key="4">
    <source>
        <dbReference type="PROSITE" id="PS50043"/>
    </source>
</evidence>
<organism evidence="6 7">
    <name type="scientific">Sphingobacterium paucimobilis HER1398</name>
    <dbReference type="NCBI Taxonomy" id="1346330"/>
    <lineage>
        <taxon>Bacteria</taxon>
        <taxon>Pseudomonadati</taxon>
        <taxon>Bacteroidota</taxon>
        <taxon>Sphingobacteriia</taxon>
        <taxon>Sphingobacteriales</taxon>
        <taxon>Sphingobacteriaceae</taxon>
        <taxon>Sphingobacterium</taxon>
    </lineage>
</organism>
<feature type="domain" description="Response regulatory" evidence="5">
    <location>
        <begin position="12"/>
        <end position="127"/>
    </location>
</feature>
<dbReference type="InterPro" id="IPR000792">
    <property type="entry name" value="Tscrpt_reg_LuxR_C"/>
</dbReference>
<dbReference type="AlphaFoldDB" id="U2HUU9"/>
<dbReference type="Gene3D" id="3.40.50.2300">
    <property type="match status" value="1"/>
</dbReference>
<dbReference type="STRING" id="1346330.M472_11005"/>
<dbReference type="PANTHER" id="PTHR43214:SF43">
    <property type="entry name" value="TWO-COMPONENT RESPONSE REGULATOR"/>
    <property type="match status" value="1"/>
</dbReference>
<dbReference type="GO" id="GO:0000160">
    <property type="term" value="P:phosphorelay signal transduction system"/>
    <property type="evidence" value="ECO:0007669"/>
    <property type="project" value="InterPro"/>
</dbReference>
<proteinExistence type="predicted"/>
<dbReference type="Proteomes" id="UP000016584">
    <property type="component" value="Unassembled WGS sequence"/>
</dbReference>
<evidence type="ECO:0000256" key="1">
    <source>
        <dbReference type="ARBA" id="ARBA00022553"/>
    </source>
</evidence>
<dbReference type="PROSITE" id="PS50110">
    <property type="entry name" value="RESPONSE_REGULATORY"/>
    <property type="match status" value="1"/>
</dbReference>
<dbReference type="GO" id="GO:0003677">
    <property type="term" value="F:DNA binding"/>
    <property type="evidence" value="ECO:0007669"/>
    <property type="project" value="UniProtKB-KW"/>
</dbReference>
<evidence type="ECO:0000313" key="6">
    <source>
        <dbReference type="EMBL" id="ERJ59302.1"/>
    </source>
</evidence>
<keyword evidence="7" id="KW-1185">Reference proteome</keyword>
<sequence>MWNVMYDKNNIKLAIVDDHPMILEGLKSLLEKDTKLHVFSFTKGATVIDFIQENKIDVVLLDIVLSDGNGLDFCKIIKQKAPQSVVIALSNQAERSIIFRFLENGGNGYILKNADSQEIIEGIEKALIGDLALSKEVQEIMLRTSVTDFELPRLTKREKQILQAITKGNTSAEIAEQLFISVITVETHRRNLLQKFKAKNMMELVKIATENQLI</sequence>
<dbReference type="SUPFAM" id="SSF52172">
    <property type="entry name" value="CheY-like"/>
    <property type="match status" value="1"/>
</dbReference>
<dbReference type="eggNOG" id="COG2197">
    <property type="taxonomic scope" value="Bacteria"/>
</dbReference>
<dbReference type="InterPro" id="IPR011006">
    <property type="entry name" value="CheY-like_superfamily"/>
</dbReference>
<dbReference type="CDD" id="cd06170">
    <property type="entry name" value="LuxR_C_like"/>
    <property type="match status" value="1"/>
</dbReference>
<gene>
    <name evidence="6" type="ORF">M472_11005</name>
</gene>
<protein>
    <recommendedName>
        <fullName evidence="8">LuxR family transcriptional regulator</fullName>
    </recommendedName>
</protein>
<dbReference type="GO" id="GO:0006355">
    <property type="term" value="P:regulation of DNA-templated transcription"/>
    <property type="evidence" value="ECO:0007669"/>
    <property type="project" value="InterPro"/>
</dbReference>
<dbReference type="PRINTS" id="PR00038">
    <property type="entry name" value="HTHLUXR"/>
</dbReference>
<dbReference type="InterPro" id="IPR016032">
    <property type="entry name" value="Sig_transdc_resp-reg_C-effctor"/>
</dbReference>
<dbReference type="Pfam" id="PF00072">
    <property type="entry name" value="Response_reg"/>
    <property type="match status" value="1"/>
</dbReference>
<dbReference type="InterPro" id="IPR039420">
    <property type="entry name" value="WalR-like"/>
</dbReference>
<dbReference type="PROSITE" id="PS50043">
    <property type="entry name" value="HTH_LUXR_2"/>
    <property type="match status" value="1"/>
</dbReference>
<dbReference type="PATRIC" id="fig|1346330.5.peg.2640"/>
<dbReference type="SMART" id="SM00448">
    <property type="entry name" value="REC"/>
    <property type="match status" value="1"/>
</dbReference>
<dbReference type="InterPro" id="IPR058245">
    <property type="entry name" value="NreC/VraR/RcsB-like_REC"/>
</dbReference>
<keyword evidence="1 3" id="KW-0597">Phosphoprotein</keyword>
<dbReference type="CDD" id="cd17535">
    <property type="entry name" value="REC_NarL-like"/>
    <property type="match status" value="1"/>
</dbReference>
<dbReference type="PANTHER" id="PTHR43214">
    <property type="entry name" value="TWO-COMPONENT RESPONSE REGULATOR"/>
    <property type="match status" value="1"/>
</dbReference>
<name>U2HUU9_9SPHI</name>
<comment type="caution">
    <text evidence="6">The sequence shown here is derived from an EMBL/GenBank/DDBJ whole genome shotgun (WGS) entry which is preliminary data.</text>
</comment>
<dbReference type="SMART" id="SM00421">
    <property type="entry name" value="HTH_LUXR"/>
    <property type="match status" value="1"/>
</dbReference>
<evidence type="ECO:0000313" key="7">
    <source>
        <dbReference type="Proteomes" id="UP000016584"/>
    </source>
</evidence>
<dbReference type="EMBL" id="ATDL01000015">
    <property type="protein sequence ID" value="ERJ59302.1"/>
    <property type="molecule type" value="Genomic_DNA"/>
</dbReference>
<feature type="modified residue" description="4-aspartylphosphate" evidence="3">
    <location>
        <position position="62"/>
    </location>
</feature>
<dbReference type="InterPro" id="IPR001789">
    <property type="entry name" value="Sig_transdc_resp-reg_receiver"/>
</dbReference>
<evidence type="ECO:0008006" key="8">
    <source>
        <dbReference type="Google" id="ProtNLM"/>
    </source>
</evidence>
<evidence type="ECO:0000256" key="3">
    <source>
        <dbReference type="PROSITE-ProRule" id="PRU00169"/>
    </source>
</evidence>
<evidence type="ECO:0000259" key="5">
    <source>
        <dbReference type="PROSITE" id="PS50110"/>
    </source>
</evidence>